<dbReference type="Proteomes" id="UP000824102">
    <property type="component" value="Unassembled WGS sequence"/>
</dbReference>
<evidence type="ECO:0000256" key="2">
    <source>
        <dbReference type="ARBA" id="ARBA00022490"/>
    </source>
</evidence>
<keyword evidence="5 6" id="KW-0804">Transcription</keyword>
<evidence type="ECO:0000256" key="5">
    <source>
        <dbReference type="ARBA" id="ARBA00023163"/>
    </source>
</evidence>
<dbReference type="InterPro" id="IPR049083">
    <property type="entry name" value="TACO1_YebC_N"/>
</dbReference>
<feature type="domain" description="TACO1/YebC-like N-terminal" evidence="8">
    <location>
        <begin position="5"/>
        <end position="74"/>
    </location>
</feature>
<dbReference type="GO" id="GO:0003677">
    <property type="term" value="F:DNA binding"/>
    <property type="evidence" value="ECO:0007669"/>
    <property type="project" value="UniProtKB-UniRule"/>
</dbReference>
<dbReference type="GO" id="GO:0006355">
    <property type="term" value="P:regulation of DNA-templated transcription"/>
    <property type="evidence" value="ECO:0007669"/>
    <property type="project" value="UniProtKB-UniRule"/>
</dbReference>
<keyword evidence="4 6" id="KW-0238">DNA-binding</keyword>
<comment type="subcellular location">
    <subcellularLocation>
        <location evidence="6">Cytoplasm</location>
    </subcellularLocation>
</comment>
<dbReference type="NCBIfam" id="NF001030">
    <property type="entry name" value="PRK00110.1"/>
    <property type="match status" value="1"/>
</dbReference>
<evidence type="ECO:0000256" key="3">
    <source>
        <dbReference type="ARBA" id="ARBA00023015"/>
    </source>
</evidence>
<dbReference type="GO" id="GO:0005829">
    <property type="term" value="C:cytosol"/>
    <property type="evidence" value="ECO:0007669"/>
    <property type="project" value="TreeGrafter"/>
</dbReference>
<evidence type="ECO:0000259" key="7">
    <source>
        <dbReference type="Pfam" id="PF01709"/>
    </source>
</evidence>
<dbReference type="HAMAP" id="MF_00693">
    <property type="entry name" value="Transcrip_reg_TACO1"/>
    <property type="match status" value="1"/>
</dbReference>
<dbReference type="FunFam" id="3.30.70.980:FF:000002">
    <property type="entry name" value="Probable transcriptional regulatory protein YebC"/>
    <property type="match status" value="1"/>
</dbReference>
<dbReference type="InterPro" id="IPR029072">
    <property type="entry name" value="YebC-like"/>
</dbReference>
<dbReference type="FunFam" id="1.10.10.200:FF:000002">
    <property type="entry name" value="Probable transcriptional regulatory protein CLM62_37755"/>
    <property type="match status" value="1"/>
</dbReference>
<dbReference type="Pfam" id="PF01709">
    <property type="entry name" value="Transcrip_reg"/>
    <property type="match status" value="1"/>
</dbReference>
<comment type="caution">
    <text evidence="9">The sequence shown here is derived from an EMBL/GenBank/DDBJ whole genome shotgun (WGS) entry which is preliminary data.</text>
</comment>
<dbReference type="Gene3D" id="3.30.70.980">
    <property type="match status" value="2"/>
</dbReference>
<comment type="similarity">
    <text evidence="1 6">Belongs to the TACO1 family.</text>
</comment>
<gene>
    <name evidence="9" type="ORF">H9964_07545</name>
</gene>
<protein>
    <recommendedName>
        <fullName evidence="6">Probable transcriptional regulatory protein H9964_07545</fullName>
    </recommendedName>
</protein>
<accession>A0A9D2G760</accession>
<proteinExistence type="inferred from homology"/>
<dbReference type="AlphaFoldDB" id="A0A9D2G760"/>
<dbReference type="NCBIfam" id="TIGR01033">
    <property type="entry name" value="YebC/PmpR family DNA-binding transcriptional regulator"/>
    <property type="match status" value="1"/>
</dbReference>
<evidence type="ECO:0000259" key="8">
    <source>
        <dbReference type="Pfam" id="PF20772"/>
    </source>
</evidence>
<evidence type="ECO:0000313" key="10">
    <source>
        <dbReference type="Proteomes" id="UP000824102"/>
    </source>
</evidence>
<reference evidence="9" key="2">
    <citation type="submission" date="2021-04" db="EMBL/GenBank/DDBJ databases">
        <authorList>
            <person name="Gilroy R."/>
        </authorList>
    </citation>
    <scope>NUCLEOTIDE SEQUENCE</scope>
    <source>
        <strain evidence="9">ChiW7-2402</strain>
    </source>
</reference>
<dbReference type="InterPro" id="IPR026564">
    <property type="entry name" value="Transcrip_reg_TACO1-like_dom3"/>
</dbReference>
<sequence>MSGHSKWHNIQAKKGKADAARGKLFTKIGRELAVAAKGNPNPATNSKLADVIAKAKAANMPNDNIERSIKRAAGDFGDRDYKELTYEGYGVGGAAVIISTLTDNNNRTAGDIRAIMSKHGGSLGTTGSVSYMFDNKGVIVVERTPDLDEDTVTEYALDAGAEDVVTEDDAYEIYTTPAGFSEARKYLEEKGLSFLQAEITMLPQNKITLPEDKLETFMKMLDKLDENDDVQTVYHNVELPEEEEEE</sequence>
<dbReference type="EMBL" id="DXBB01000109">
    <property type="protein sequence ID" value="HIZ73420.1"/>
    <property type="molecule type" value="Genomic_DNA"/>
</dbReference>
<organism evidence="9 10">
    <name type="scientific">Candidatus Gallimonas intestinavium</name>
    <dbReference type="NCBI Taxonomy" id="2838603"/>
    <lineage>
        <taxon>Bacteria</taxon>
        <taxon>Bacillati</taxon>
        <taxon>Bacillota</taxon>
        <taxon>Clostridia</taxon>
        <taxon>Candidatus Gallimonas</taxon>
    </lineage>
</organism>
<dbReference type="InterPro" id="IPR017856">
    <property type="entry name" value="Integrase-like_N"/>
</dbReference>
<dbReference type="SUPFAM" id="SSF75625">
    <property type="entry name" value="YebC-like"/>
    <property type="match status" value="1"/>
</dbReference>
<dbReference type="NCBIfam" id="NF009044">
    <property type="entry name" value="PRK12378.1"/>
    <property type="match status" value="1"/>
</dbReference>
<evidence type="ECO:0000313" key="9">
    <source>
        <dbReference type="EMBL" id="HIZ73420.1"/>
    </source>
</evidence>
<dbReference type="Pfam" id="PF20772">
    <property type="entry name" value="TACO1_YebC_N"/>
    <property type="match status" value="1"/>
</dbReference>
<feature type="domain" description="TACO1/YebC-like second and third" evidence="7">
    <location>
        <begin position="81"/>
        <end position="237"/>
    </location>
</feature>
<keyword evidence="3 6" id="KW-0805">Transcription regulation</keyword>
<dbReference type="InterPro" id="IPR048300">
    <property type="entry name" value="TACO1_YebC-like_2nd/3rd_dom"/>
</dbReference>
<evidence type="ECO:0000256" key="6">
    <source>
        <dbReference type="HAMAP-Rule" id="MF_00693"/>
    </source>
</evidence>
<dbReference type="Gene3D" id="1.10.10.200">
    <property type="match status" value="1"/>
</dbReference>
<dbReference type="InterPro" id="IPR002876">
    <property type="entry name" value="Transcrip_reg_TACO1-like"/>
</dbReference>
<evidence type="ECO:0000256" key="1">
    <source>
        <dbReference type="ARBA" id="ARBA00008724"/>
    </source>
</evidence>
<reference evidence="9" key="1">
    <citation type="journal article" date="2021" name="PeerJ">
        <title>Extensive microbial diversity within the chicken gut microbiome revealed by metagenomics and culture.</title>
        <authorList>
            <person name="Gilroy R."/>
            <person name="Ravi A."/>
            <person name="Getino M."/>
            <person name="Pursley I."/>
            <person name="Horton D.L."/>
            <person name="Alikhan N.F."/>
            <person name="Baker D."/>
            <person name="Gharbi K."/>
            <person name="Hall N."/>
            <person name="Watson M."/>
            <person name="Adriaenssens E.M."/>
            <person name="Foster-Nyarko E."/>
            <person name="Jarju S."/>
            <person name="Secka A."/>
            <person name="Antonio M."/>
            <person name="Oren A."/>
            <person name="Chaudhuri R.R."/>
            <person name="La Ragione R."/>
            <person name="Hildebrand F."/>
            <person name="Pallen M.J."/>
        </authorList>
    </citation>
    <scope>NUCLEOTIDE SEQUENCE</scope>
    <source>
        <strain evidence="9">ChiW7-2402</strain>
    </source>
</reference>
<dbReference type="PANTHER" id="PTHR12532">
    <property type="entry name" value="TRANSLATIONAL ACTIVATOR OF CYTOCHROME C OXIDASE 1"/>
    <property type="match status" value="1"/>
</dbReference>
<name>A0A9D2G760_9FIRM</name>
<dbReference type="PANTHER" id="PTHR12532:SF6">
    <property type="entry name" value="TRANSCRIPTIONAL REGULATORY PROTEIN YEBC-RELATED"/>
    <property type="match status" value="1"/>
</dbReference>
<keyword evidence="2 6" id="KW-0963">Cytoplasm</keyword>
<evidence type="ECO:0000256" key="4">
    <source>
        <dbReference type="ARBA" id="ARBA00023125"/>
    </source>
</evidence>